<keyword evidence="4" id="KW-1185">Reference proteome</keyword>
<evidence type="ECO:0000313" key="4">
    <source>
        <dbReference type="Proteomes" id="UP000593765"/>
    </source>
</evidence>
<feature type="region of interest" description="Disordered" evidence="1">
    <location>
        <begin position="1"/>
        <end position="24"/>
    </location>
</feature>
<proteinExistence type="predicted"/>
<dbReference type="EMBL" id="CP063458">
    <property type="protein sequence ID" value="QOV89092.1"/>
    <property type="molecule type" value="Genomic_DNA"/>
</dbReference>
<dbReference type="AlphaFoldDB" id="A0A7M2WV45"/>
<sequence length="131" mass="14429">MDPSDQPDPPPAEATAPPAAELTDRLDHVVDDTGGREDAVEWTMRELVAGRTFDDVAADLLSQGWDAESAESIVEEARESTRRERGVRTREDVVIGVSRKFGKTMRRVRWLIIIGVIIVAIAISMMLKGGE</sequence>
<evidence type="ECO:0000256" key="1">
    <source>
        <dbReference type="SAM" id="MobiDB-lite"/>
    </source>
</evidence>
<name>A0A7M2WV45_9BACT</name>
<keyword evidence="2" id="KW-1133">Transmembrane helix</keyword>
<organism evidence="3 4">
    <name type="scientific">Humisphaera borealis</name>
    <dbReference type="NCBI Taxonomy" id="2807512"/>
    <lineage>
        <taxon>Bacteria</taxon>
        <taxon>Pseudomonadati</taxon>
        <taxon>Planctomycetota</taxon>
        <taxon>Phycisphaerae</taxon>
        <taxon>Tepidisphaerales</taxon>
        <taxon>Tepidisphaeraceae</taxon>
        <taxon>Humisphaera</taxon>
    </lineage>
</organism>
<evidence type="ECO:0000256" key="2">
    <source>
        <dbReference type="SAM" id="Phobius"/>
    </source>
</evidence>
<protein>
    <submittedName>
        <fullName evidence="3">Uncharacterized protein</fullName>
    </submittedName>
</protein>
<dbReference type="KEGG" id="hbs:IPV69_23195"/>
<feature type="compositionally biased region" description="Pro residues" evidence="1">
    <location>
        <begin position="1"/>
        <end position="12"/>
    </location>
</feature>
<gene>
    <name evidence="3" type="ORF">IPV69_23195</name>
</gene>
<accession>A0A7M2WV45</accession>
<dbReference type="Proteomes" id="UP000593765">
    <property type="component" value="Chromosome"/>
</dbReference>
<reference evidence="3 4" key="1">
    <citation type="submission" date="2020-10" db="EMBL/GenBank/DDBJ databases">
        <title>Wide distribution of Phycisphaera-like planctomycetes from WD2101 soil group in peatlands and genome analysis of the first cultivated representative.</title>
        <authorList>
            <person name="Dedysh S.N."/>
            <person name="Beletsky A.V."/>
            <person name="Ivanova A."/>
            <person name="Kulichevskaya I.S."/>
            <person name="Suzina N.E."/>
            <person name="Philippov D.A."/>
            <person name="Rakitin A.L."/>
            <person name="Mardanov A.V."/>
            <person name="Ravin N.V."/>
        </authorList>
    </citation>
    <scope>NUCLEOTIDE SEQUENCE [LARGE SCALE GENOMIC DNA]</scope>
    <source>
        <strain evidence="3 4">M1803</strain>
    </source>
</reference>
<keyword evidence="2" id="KW-0812">Transmembrane</keyword>
<dbReference type="RefSeq" id="WP_206292111.1">
    <property type="nucleotide sequence ID" value="NZ_CP063458.1"/>
</dbReference>
<feature type="transmembrane region" description="Helical" evidence="2">
    <location>
        <begin position="108"/>
        <end position="127"/>
    </location>
</feature>
<evidence type="ECO:0000313" key="3">
    <source>
        <dbReference type="EMBL" id="QOV89092.1"/>
    </source>
</evidence>
<keyword evidence="2" id="KW-0472">Membrane</keyword>